<evidence type="ECO:0000313" key="2">
    <source>
        <dbReference type="Proteomes" id="UP000236745"/>
    </source>
</evidence>
<proteinExistence type="predicted"/>
<accession>A0A1H5XNY4</accession>
<evidence type="ECO:0000313" key="1">
    <source>
        <dbReference type="EMBL" id="SEG13424.1"/>
    </source>
</evidence>
<dbReference type="EMBL" id="FNVQ01000001">
    <property type="protein sequence ID" value="SEG13424.1"/>
    <property type="molecule type" value="Genomic_DNA"/>
</dbReference>
<keyword evidence="2" id="KW-1185">Reference proteome</keyword>
<dbReference type="Proteomes" id="UP000236745">
    <property type="component" value="Unassembled WGS sequence"/>
</dbReference>
<dbReference type="RefSeq" id="WP_104002358.1">
    <property type="nucleotide sequence ID" value="NZ_FNVQ01000001.1"/>
</dbReference>
<sequence length="99" mass="10941">MQQLSHYLDGLMRDHISASIPAEPKQISDDAFFWAVQDLNADDRSDVLVRTLSMIEGAAVTDTAARDLLEQIKRSVSERFNLNLANGASSSQHSSTHNL</sequence>
<name>A0A1H5XNY4_9GAMM</name>
<gene>
    <name evidence="1" type="ORF">SAMN05444390_1011451</name>
</gene>
<dbReference type="AlphaFoldDB" id="A0A1H5XNY4"/>
<reference evidence="1 2" key="1">
    <citation type="submission" date="2016-10" db="EMBL/GenBank/DDBJ databases">
        <authorList>
            <person name="de Groot N.N."/>
        </authorList>
    </citation>
    <scope>NUCLEOTIDE SEQUENCE [LARGE SCALE GENOMIC DNA]</scope>
    <source>
        <strain evidence="1 2">DSM 22012</strain>
    </source>
</reference>
<organism evidence="1 2">
    <name type="scientific">Marinobacterium lutimaris</name>
    <dbReference type="NCBI Taxonomy" id="568106"/>
    <lineage>
        <taxon>Bacteria</taxon>
        <taxon>Pseudomonadati</taxon>
        <taxon>Pseudomonadota</taxon>
        <taxon>Gammaproteobacteria</taxon>
        <taxon>Oceanospirillales</taxon>
        <taxon>Oceanospirillaceae</taxon>
        <taxon>Marinobacterium</taxon>
    </lineage>
</organism>
<protein>
    <submittedName>
        <fullName evidence="1">Uncharacterized protein</fullName>
    </submittedName>
</protein>